<evidence type="ECO:0000256" key="1">
    <source>
        <dbReference type="ARBA" id="ARBA00022730"/>
    </source>
</evidence>
<dbReference type="PROSITE" id="PS00486">
    <property type="entry name" value="DNA_MISMATCH_REPAIR_2"/>
    <property type="match status" value="1"/>
</dbReference>
<comment type="caution">
    <text evidence="8">The sequence shown here is derived from an EMBL/GenBank/DDBJ whole genome shotgun (WGS) entry which is preliminary data.</text>
</comment>
<dbReference type="InterPro" id="IPR000432">
    <property type="entry name" value="DNA_mismatch_repair_MutS_C"/>
</dbReference>
<dbReference type="GO" id="GO:0005524">
    <property type="term" value="F:ATP binding"/>
    <property type="evidence" value="ECO:0007669"/>
    <property type="project" value="UniProtKB-KW"/>
</dbReference>
<evidence type="ECO:0000256" key="2">
    <source>
        <dbReference type="ARBA" id="ARBA00022741"/>
    </source>
</evidence>
<dbReference type="InterPro" id="IPR036187">
    <property type="entry name" value="DNA_mismatch_repair_MutS_sf"/>
</dbReference>
<evidence type="ECO:0000313" key="8">
    <source>
        <dbReference type="EMBL" id="KAK4590026.1"/>
    </source>
</evidence>
<dbReference type="PIRSF" id="PIRSF005814">
    <property type="entry name" value="MutS_YshD"/>
    <property type="match status" value="1"/>
</dbReference>
<dbReference type="InterPro" id="IPR007696">
    <property type="entry name" value="DNA_mismatch_repair_MutS_core"/>
</dbReference>
<keyword evidence="2" id="KW-0547">Nucleotide-binding</keyword>
<dbReference type="Proteomes" id="UP001324115">
    <property type="component" value="Unassembled WGS sequence"/>
</dbReference>
<organism evidence="8 9">
    <name type="scientific">Quercus rubra</name>
    <name type="common">Northern red oak</name>
    <name type="synonym">Quercus borealis</name>
    <dbReference type="NCBI Taxonomy" id="3512"/>
    <lineage>
        <taxon>Eukaryota</taxon>
        <taxon>Viridiplantae</taxon>
        <taxon>Streptophyta</taxon>
        <taxon>Embryophyta</taxon>
        <taxon>Tracheophyta</taxon>
        <taxon>Spermatophyta</taxon>
        <taxon>Magnoliopsida</taxon>
        <taxon>eudicotyledons</taxon>
        <taxon>Gunneridae</taxon>
        <taxon>Pentapetalae</taxon>
        <taxon>rosids</taxon>
        <taxon>fabids</taxon>
        <taxon>Fagales</taxon>
        <taxon>Fagaceae</taxon>
        <taxon>Quercus</taxon>
    </lineage>
</organism>
<dbReference type="GO" id="GO:0006298">
    <property type="term" value="P:mismatch repair"/>
    <property type="evidence" value="ECO:0007669"/>
    <property type="project" value="InterPro"/>
</dbReference>
<protein>
    <recommendedName>
        <fullName evidence="7">Smr domain-containing protein</fullName>
    </recommendedName>
</protein>
<evidence type="ECO:0000256" key="5">
    <source>
        <dbReference type="ARBA" id="ARBA00022884"/>
    </source>
</evidence>
<dbReference type="InterPro" id="IPR036063">
    <property type="entry name" value="Smr_dom_sf"/>
</dbReference>
<dbReference type="SUPFAM" id="SSF160443">
    <property type="entry name" value="SMR domain-like"/>
    <property type="match status" value="1"/>
</dbReference>
<dbReference type="NCBIfam" id="TIGR01069">
    <property type="entry name" value="mutS2"/>
    <property type="match status" value="1"/>
</dbReference>
<keyword evidence="3" id="KW-0378">Hydrolase</keyword>
<keyword evidence="1" id="KW-0699">rRNA-binding</keyword>
<evidence type="ECO:0000259" key="7">
    <source>
        <dbReference type="PROSITE" id="PS50828"/>
    </source>
</evidence>
<dbReference type="InterPro" id="IPR005747">
    <property type="entry name" value="MutS2"/>
</dbReference>
<dbReference type="Pfam" id="PF20297">
    <property type="entry name" value="MSSS"/>
    <property type="match status" value="1"/>
</dbReference>
<evidence type="ECO:0000256" key="6">
    <source>
        <dbReference type="ARBA" id="ARBA00023125"/>
    </source>
</evidence>
<dbReference type="SMART" id="SM00533">
    <property type="entry name" value="MUTSd"/>
    <property type="match status" value="1"/>
</dbReference>
<dbReference type="PROSITE" id="PS50828">
    <property type="entry name" value="SMR"/>
    <property type="match status" value="1"/>
</dbReference>
<dbReference type="GO" id="GO:0016887">
    <property type="term" value="F:ATP hydrolysis activity"/>
    <property type="evidence" value="ECO:0007669"/>
    <property type="project" value="InterPro"/>
</dbReference>
<feature type="domain" description="Smr" evidence="7">
    <location>
        <begin position="844"/>
        <end position="915"/>
    </location>
</feature>
<reference evidence="8 9" key="1">
    <citation type="journal article" date="2023" name="G3 (Bethesda)">
        <title>A haplotype-resolved chromosome-scale genome for Quercus rubra L. provides insights into the genetics of adaptive traits for red oak species.</title>
        <authorList>
            <person name="Kapoor B."/>
            <person name="Jenkins J."/>
            <person name="Schmutz J."/>
            <person name="Zhebentyayeva T."/>
            <person name="Kuelheim C."/>
            <person name="Coggeshall M."/>
            <person name="Heim C."/>
            <person name="Lasky J.R."/>
            <person name="Leites L."/>
            <person name="Islam-Faridi N."/>
            <person name="Romero-Severson J."/>
            <person name="DeLeo V.L."/>
            <person name="Lucas S.M."/>
            <person name="Lazic D."/>
            <person name="Gailing O."/>
            <person name="Carlson J."/>
            <person name="Staton M."/>
        </authorList>
    </citation>
    <scope>NUCLEOTIDE SEQUENCE [LARGE SCALE GENOMIC DNA]</scope>
    <source>
        <strain evidence="8">Pseudo-F2</strain>
    </source>
</reference>
<dbReference type="Gene3D" id="3.40.50.300">
    <property type="entry name" value="P-loop containing nucleotide triphosphate hydrolases"/>
    <property type="match status" value="1"/>
</dbReference>
<evidence type="ECO:0000313" key="9">
    <source>
        <dbReference type="Proteomes" id="UP001324115"/>
    </source>
</evidence>
<dbReference type="FunFam" id="3.40.50.300:FF:001814">
    <property type="entry name" value="DNA mismatch repair protein MutS type 2"/>
    <property type="match status" value="1"/>
</dbReference>
<dbReference type="SMART" id="SM00534">
    <property type="entry name" value="MUTSac"/>
    <property type="match status" value="1"/>
</dbReference>
<dbReference type="InterPro" id="IPR027417">
    <property type="entry name" value="P-loop_NTPase"/>
</dbReference>
<dbReference type="InterPro" id="IPR046893">
    <property type="entry name" value="MSSS"/>
</dbReference>
<keyword evidence="9" id="KW-1185">Reference proteome</keyword>
<dbReference type="GO" id="GO:0019843">
    <property type="term" value="F:rRNA binding"/>
    <property type="evidence" value="ECO:0007669"/>
    <property type="project" value="UniProtKB-KW"/>
</dbReference>
<gene>
    <name evidence="8" type="ORF">RGQ29_020551</name>
</gene>
<dbReference type="GO" id="GO:0004519">
    <property type="term" value="F:endonuclease activity"/>
    <property type="evidence" value="ECO:0007669"/>
    <property type="project" value="UniProtKB-KW"/>
</dbReference>
<dbReference type="InterPro" id="IPR045076">
    <property type="entry name" value="MutS"/>
</dbReference>
<dbReference type="GO" id="GO:0030983">
    <property type="term" value="F:mismatched DNA binding"/>
    <property type="evidence" value="ECO:0007669"/>
    <property type="project" value="InterPro"/>
</dbReference>
<evidence type="ECO:0000256" key="4">
    <source>
        <dbReference type="ARBA" id="ARBA00022840"/>
    </source>
</evidence>
<dbReference type="GO" id="GO:0045910">
    <property type="term" value="P:negative regulation of DNA recombination"/>
    <property type="evidence" value="ECO:0007669"/>
    <property type="project" value="InterPro"/>
</dbReference>
<proteinExistence type="predicted"/>
<keyword evidence="6" id="KW-0238">DNA-binding</keyword>
<dbReference type="SUPFAM" id="SSF52540">
    <property type="entry name" value="P-loop containing nucleoside triphosphate hydrolases"/>
    <property type="match status" value="1"/>
</dbReference>
<evidence type="ECO:0000256" key="3">
    <source>
        <dbReference type="ARBA" id="ARBA00022801"/>
    </source>
</evidence>
<dbReference type="InterPro" id="IPR002625">
    <property type="entry name" value="Smr_dom"/>
</dbReference>
<name>A0AAN7FGJ4_QUERU</name>
<dbReference type="Pfam" id="PF01713">
    <property type="entry name" value="Smr"/>
    <property type="match status" value="1"/>
</dbReference>
<dbReference type="Pfam" id="PF00488">
    <property type="entry name" value="MutS_V"/>
    <property type="match status" value="1"/>
</dbReference>
<dbReference type="EMBL" id="JAXUIC010000005">
    <property type="protein sequence ID" value="KAK4590026.1"/>
    <property type="molecule type" value="Genomic_DNA"/>
</dbReference>
<accession>A0AAN7FGJ4</accession>
<dbReference type="PANTHER" id="PTHR48466:SF1">
    <property type="entry name" value="SMR DOMAIN-CONTAINING PROTEIN"/>
    <property type="match status" value="1"/>
</dbReference>
<dbReference type="SMART" id="SM00463">
    <property type="entry name" value="SMR"/>
    <property type="match status" value="1"/>
</dbReference>
<keyword evidence="4" id="KW-0067">ATP-binding</keyword>
<sequence length="915" mass="101178">MQLTNLLFTSVALKAPPVLFPKVKALNPNSPESLTLSQTLQSETLETLEWPSLCKQLSSFTSTTMGFSAAQKAKIPLGQTPEESHKLLDQTAAAAMMMMMDSPPLDFSGIEDVSGILNSAVSRQLLSISELCAIRRTLRAAKLLFENLKKLVNTGDCSETERYLPLLEILKHCNFQVELEHKIGFCIDCNLLIILDRASEDLEIIRSERKRNSGSLDSLLKGVSSQIFQAGAIDRPLITKRRSRMCVGIRASHRHLLPDGVILNVSGSGATYFMEPKEAIELNNMEVKLSNFEKAEEIAILSLLTSEIAESEIEIRYLLDRILEVDLAFARAAYAQWMNGVCPIITSQGCEAINFSEEEDYALSVDIDGIQHPLLLESSLRSSSDVITSNSGNSVHLGDRNGTMTSLSMLRGASDYPVPIDIKIKCGTRVVVISGPNTGGKTASMKTLGVASLMSKAGMFLPAKNRPRIPWFDLVLADIGDHQSLEQSLSTFSGHITRICNILEVASRESLVLIDEIGSGTDPSEGVALSTSILQYLKDRVNLAVVTTHYADLSLLKEKDSQFENAAMEFSLETLQPTYQVLWGSIGNSNALSIAKSIGFDLNIIERAQQWVEQLKPENQQERKGLLYQSLVEERNRLEAQARRAGSLHAEILDLYHEIQNEAEDLGGHETALRVKETQQVQQELKTAKSQLDFVIQEFENGLRIASADQFNSLIKKSESEIASIVEAHCPRDAYSVNDTDSKSYTPQIGEQVQVTGLGRKLATVVEAPEDDETVLVQHGQIKVRVKKSNIRSIASSKRNTETRYAPRLKRQVQQSKELQVLPEPKKGEDVSYGPLVQTSKNTVDLRGKRVEEASYHLEMAISASGPYSVLFVIHGMGTGAVKERALEILNNHPRIVKYEQESPMNYGCTVAYIK</sequence>
<dbReference type="Gene3D" id="3.30.1370.110">
    <property type="match status" value="1"/>
</dbReference>
<dbReference type="PANTHER" id="PTHR48466">
    <property type="entry name" value="OS10G0509000 PROTEIN-RELATED"/>
    <property type="match status" value="1"/>
</dbReference>
<keyword evidence="5" id="KW-0694">RNA-binding</keyword>
<dbReference type="AlphaFoldDB" id="A0AAN7FGJ4"/>
<dbReference type="GO" id="GO:0140664">
    <property type="term" value="F:ATP-dependent DNA damage sensor activity"/>
    <property type="evidence" value="ECO:0007669"/>
    <property type="project" value="InterPro"/>
</dbReference>
<dbReference type="SUPFAM" id="SSF48334">
    <property type="entry name" value="DNA repair protein MutS, domain III"/>
    <property type="match status" value="1"/>
</dbReference>